<dbReference type="RefSeq" id="WP_015913814.1">
    <property type="nucleotide sequence ID" value="NC_011992.1"/>
</dbReference>
<protein>
    <submittedName>
        <fullName evidence="2">Uncharacterized protein</fullName>
    </submittedName>
</protein>
<accession>A0A9J9UBY0</accession>
<dbReference type="KEGG" id="dia:Dtpsy_2431"/>
<name>A0A9J9UBY0_ACIET</name>
<organism evidence="2 3">
    <name type="scientific">Acidovorax ebreus (strain TPSY)</name>
    <name type="common">Diaphorobacter sp. (strain TPSY)</name>
    <dbReference type="NCBI Taxonomy" id="535289"/>
    <lineage>
        <taxon>Bacteria</taxon>
        <taxon>Pseudomonadati</taxon>
        <taxon>Pseudomonadota</taxon>
        <taxon>Betaproteobacteria</taxon>
        <taxon>Burkholderiales</taxon>
        <taxon>Comamonadaceae</taxon>
        <taxon>Diaphorobacter</taxon>
    </lineage>
</organism>
<sequence length="57" mass="6468">MAPAQLRPTRPGHPPCPARQRPLAPELYAAARRMAARVHALQVRIHTFYLKFLQGHT</sequence>
<evidence type="ECO:0000313" key="3">
    <source>
        <dbReference type="Proteomes" id="UP000000450"/>
    </source>
</evidence>
<gene>
    <name evidence="2" type="ordered locus">Dtpsy_2431</name>
</gene>
<evidence type="ECO:0000256" key="1">
    <source>
        <dbReference type="SAM" id="MobiDB-lite"/>
    </source>
</evidence>
<evidence type="ECO:0000313" key="2">
    <source>
        <dbReference type="EMBL" id="ACM33867.1"/>
    </source>
</evidence>
<dbReference type="AlphaFoldDB" id="A0A9J9UBY0"/>
<dbReference type="EMBL" id="CP001392">
    <property type="protein sequence ID" value="ACM33867.1"/>
    <property type="molecule type" value="Genomic_DNA"/>
</dbReference>
<dbReference type="Proteomes" id="UP000000450">
    <property type="component" value="Chromosome"/>
</dbReference>
<reference evidence="2 3" key="1">
    <citation type="journal article" date="2010" name="J. Bacteriol.">
        <title>Completed genome sequence of the anaerobic iron-oxidizing bacterium Acidovorax ebreus strain TPSY.</title>
        <authorList>
            <person name="Byrne-Bailey K.G."/>
            <person name="Weber K.A."/>
            <person name="Chair A.H."/>
            <person name="Bose S."/>
            <person name="Knox T."/>
            <person name="Spanbauer T.L."/>
            <person name="Chertkov O."/>
            <person name="Coates J.D."/>
        </authorList>
    </citation>
    <scope>NUCLEOTIDE SEQUENCE [LARGE SCALE GENOMIC DNA]</scope>
    <source>
        <strain evidence="2 3">TPSY</strain>
    </source>
</reference>
<feature type="region of interest" description="Disordered" evidence="1">
    <location>
        <begin position="1"/>
        <end position="21"/>
    </location>
</feature>
<proteinExistence type="predicted"/>
<keyword evidence="3" id="KW-1185">Reference proteome</keyword>